<dbReference type="CDD" id="cd00408">
    <property type="entry name" value="DHDPS-like"/>
    <property type="match status" value="1"/>
</dbReference>
<dbReference type="Proteomes" id="UP000000707">
    <property type="component" value="Unassembled WGS sequence"/>
</dbReference>
<dbReference type="SMART" id="SM01130">
    <property type="entry name" value="DHDPS"/>
    <property type="match status" value="1"/>
</dbReference>
<evidence type="ECO:0000256" key="2">
    <source>
        <dbReference type="PIRSR" id="PIRSR001365-1"/>
    </source>
</evidence>
<dbReference type="GO" id="GO:0008840">
    <property type="term" value="F:4-hydroxy-tetrahydrodipicolinate synthase activity"/>
    <property type="evidence" value="ECO:0007669"/>
    <property type="project" value="TreeGrafter"/>
</dbReference>
<dbReference type="STRING" id="590646.G3AWC7"/>
<proteinExistence type="inferred from homology"/>
<dbReference type="PANTHER" id="PTHR12128:SF68">
    <property type="entry name" value="DIHYDRODIPICOLINATE SYNTHETASE"/>
    <property type="match status" value="1"/>
</dbReference>
<dbReference type="KEGG" id="cten:18249645"/>
<comment type="similarity">
    <text evidence="1">Belongs to the DapA family.</text>
</comment>
<dbReference type="InterPro" id="IPR002220">
    <property type="entry name" value="DapA-like"/>
</dbReference>
<dbReference type="Gene3D" id="3.20.20.70">
    <property type="entry name" value="Aldolase class I"/>
    <property type="match status" value="1"/>
</dbReference>
<dbReference type="RefSeq" id="XP_006683768.1">
    <property type="nucleotide sequence ID" value="XM_006683705.1"/>
</dbReference>
<dbReference type="AlphaFoldDB" id="G3AWC7"/>
<reference evidence="4 5" key="1">
    <citation type="journal article" date="2011" name="Proc. Natl. Acad. Sci. U.S.A.">
        <title>Comparative genomics of xylose-fermenting fungi for enhanced biofuel production.</title>
        <authorList>
            <person name="Wohlbach D.J."/>
            <person name="Kuo A."/>
            <person name="Sato T.K."/>
            <person name="Potts K.M."/>
            <person name="Salamov A.A."/>
            <person name="LaButti K.M."/>
            <person name="Sun H."/>
            <person name="Clum A."/>
            <person name="Pangilinan J.L."/>
            <person name="Lindquist E.A."/>
            <person name="Lucas S."/>
            <person name="Lapidus A."/>
            <person name="Jin M."/>
            <person name="Gunawan C."/>
            <person name="Balan V."/>
            <person name="Dale B.E."/>
            <person name="Jeffries T.W."/>
            <person name="Zinkel R."/>
            <person name="Barry K.W."/>
            <person name="Grigoriev I.V."/>
            <person name="Gasch A.P."/>
        </authorList>
    </citation>
    <scope>NUCLEOTIDE SEQUENCE [LARGE SCALE GENOMIC DNA]</scope>
    <source>
        <strain evidence="5">ATCC 10573 / BCRC 21748 / CBS 615 / JCM 9827 / NBRC 10315 / NRRL Y-1498 / VKM Y-70</strain>
    </source>
</reference>
<dbReference type="EMBL" id="GL996510">
    <property type="protein sequence ID" value="EGV66510.1"/>
    <property type="molecule type" value="Genomic_DNA"/>
</dbReference>
<evidence type="ECO:0000256" key="3">
    <source>
        <dbReference type="PIRSR" id="PIRSR001365-2"/>
    </source>
</evidence>
<dbReference type="PANTHER" id="PTHR12128">
    <property type="entry name" value="DIHYDRODIPICOLINATE SYNTHASE"/>
    <property type="match status" value="1"/>
</dbReference>
<keyword evidence="5" id="KW-1185">Reference proteome</keyword>
<dbReference type="OrthoDB" id="191315at2759"/>
<keyword evidence="1" id="KW-0456">Lyase</keyword>
<dbReference type="Pfam" id="PF00701">
    <property type="entry name" value="DHDPS"/>
    <property type="match status" value="1"/>
</dbReference>
<evidence type="ECO:0000256" key="1">
    <source>
        <dbReference type="PIRNR" id="PIRNR001365"/>
    </source>
</evidence>
<name>G3AWC7_CANTC</name>
<dbReference type="eggNOG" id="ENOG502RFPT">
    <property type="taxonomic scope" value="Eukaryota"/>
</dbReference>
<dbReference type="PRINTS" id="PR00146">
    <property type="entry name" value="DHPICSNTHASE"/>
</dbReference>
<gene>
    <name evidence="4" type="ORF">CANTEDRAFT_132762</name>
</gene>
<protein>
    <submittedName>
        <fullName evidence="4">Aldolase</fullName>
    </submittedName>
</protein>
<feature type="binding site" evidence="3">
    <location>
        <position position="222"/>
    </location>
    <ligand>
        <name>pyruvate</name>
        <dbReference type="ChEBI" id="CHEBI:15361"/>
    </ligand>
</feature>
<dbReference type="HOGENOM" id="CLU_049343_0_0_1"/>
<dbReference type="SUPFAM" id="SSF51569">
    <property type="entry name" value="Aldolase"/>
    <property type="match status" value="1"/>
</dbReference>
<sequence length="316" mass="34258">MTISSHTIPAGVYTPITTFFKSDSRYTLDLETQARHAQFLYNSGIKGLVVAGSIGEAGHMTRTERYALVAAIRAAVPDPAFKLIAGAPPLGCVQEAIEESHSAKEAGADFVILLVPGYFGPHLTSQEGIIEYFTQVADGSSLPVMIYNYPGTCNNITLTIESFRDLAKHPNISGVKLTHFNLDLYALLGKDKEICEANNFRPFTGLGQVLIPGLSVGLYGTIDGLSGIFPKTMLKLYSLFQEGKLKEAADLQFLVTKADQMLADLNLVGAKVALHKYYGFGDCLTGRPPLCRGVDEKAYAKYTADMDAIHAIEQLL</sequence>
<dbReference type="PIRSF" id="PIRSF001365">
    <property type="entry name" value="DHDPS"/>
    <property type="match status" value="1"/>
</dbReference>
<dbReference type="InterPro" id="IPR013785">
    <property type="entry name" value="Aldolase_TIM"/>
</dbReference>
<accession>G3AWC7</accession>
<dbReference type="GeneID" id="18249645"/>
<organism evidence="5">
    <name type="scientific">Candida tenuis (strain ATCC 10573 / BCRC 21748 / CBS 615 / JCM 9827 / NBRC 10315 / NRRL Y-1498 / VKM Y-70)</name>
    <name type="common">Yeast</name>
    <name type="synonym">Yamadazyma tenuis</name>
    <dbReference type="NCBI Taxonomy" id="590646"/>
    <lineage>
        <taxon>Eukaryota</taxon>
        <taxon>Fungi</taxon>
        <taxon>Dikarya</taxon>
        <taxon>Ascomycota</taxon>
        <taxon>Saccharomycotina</taxon>
        <taxon>Pichiomycetes</taxon>
        <taxon>Debaryomycetaceae</taxon>
        <taxon>Yamadazyma</taxon>
    </lineage>
</organism>
<evidence type="ECO:0000313" key="4">
    <source>
        <dbReference type="EMBL" id="EGV66510.1"/>
    </source>
</evidence>
<feature type="active site" description="Proton donor/acceptor" evidence="2">
    <location>
        <position position="147"/>
    </location>
</feature>
<evidence type="ECO:0000313" key="5">
    <source>
        <dbReference type="Proteomes" id="UP000000707"/>
    </source>
</evidence>
<feature type="active site" description="Schiff-base intermediate with substrate" evidence="2">
    <location>
        <position position="176"/>
    </location>
</feature>